<dbReference type="GO" id="GO:0043683">
    <property type="term" value="P:type IV pilus assembly"/>
    <property type="evidence" value="ECO:0007669"/>
    <property type="project" value="InterPro"/>
</dbReference>
<accession>A0A1J4QCN5</accession>
<reference evidence="2 3" key="1">
    <citation type="submission" date="2016-07" db="EMBL/GenBank/DDBJ databases">
        <title>Draft Genome Sequence of Oceanisphaera psychrotolerans, isolated from coastal sediment samples.</title>
        <authorList>
            <person name="Zhuo S."/>
            <person name="Ruan Z."/>
        </authorList>
    </citation>
    <scope>NUCLEOTIDE SEQUENCE [LARGE SCALE GENOMIC DNA]</scope>
    <source>
        <strain evidence="2 3">LAM-WHM-ZC</strain>
    </source>
</reference>
<evidence type="ECO:0000313" key="3">
    <source>
        <dbReference type="Proteomes" id="UP000243073"/>
    </source>
</evidence>
<feature type="transmembrane region" description="Helical" evidence="1">
    <location>
        <begin position="15"/>
        <end position="36"/>
    </location>
</feature>
<protein>
    <recommendedName>
        <fullName evidence="4">Pilus assembly protein PilO</fullName>
    </recommendedName>
</protein>
<dbReference type="STRING" id="1414654.BFR47_05220"/>
<name>A0A1J4QCN5_9GAMM</name>
<dbReference type="OrthoDB" id="9824846at2"/>
<proteinExistence type="predicted"/>
<dbReference type="Proteomes" id="UP000243073">
    <property type="component" value="Unassembled WGS sequence"/>
</dbReference>
<dbReference type="InterPro" id="IPR007445">
    <property type="entry name" value="PilO"/>
</dbReference>
<comment type="caution">
    <text evidence="2">The sequence shown here is derived from an EMBL/GenBank/DDBJ whole genome shotgun (WGS) entry which is preliminary data.</text>
</comment>
<evidence type="ECO:0008006" key="4">
    <source>
        <dbReference type="Google" id="ProtNLM"/>
    </source>
</evidence>
<keyword evidence="1" id="KW-1133">Transmembrane helix</keyword>
<dbReference type="EMBL" id="MDKE01000055">
    <property type="protein sequence ID" value="OIN05589.1"/>
    <property type="molecule type" value="Genomic_DNA"/>
</dbReference>
<evidence type="ECO:0000313" key="2">
    <source>
        <dbReference type="EMBL" id="OIN05589.1"/>
    </source>
</evidence>
<keyword evidence="1" id="KW-0472">Membrane</keyword>
<dbReference type="GO" id="GO:0043107">
    <property type="term" value="P:type IV pilus-dependent motility"/>
    <property type="evidence" value="ECO:0007669"/>
    <property type="project" value="InterPro"/>
</dbReference>
<keyword evidence="3" id="KW-1185">Reference proteome</keyword>
<dbReference type="Pfam" id="PF04350">
    <property type="entry name" value="PilO"/>
    <property type="match status" value="1"/>
</dbReference>
<dbReference type="Gene3D" id="3.30.70.60">
    <property type="match status" value="1"/>
</dbReference>
<gene>
    <name evidence="2" type="ORF">BFR47_05220</name>
</gene>
<dbReference type="RefSeq" id="WP_071473798.1">
    <property type="nucleotide sequence ID" value="NZ_MDKE01000055.1"/>
</dbReference>
<sequence>MKPDINVDLTPSRTWLLALAGGGLLLLIALVTYLLLPELKRYDVARDTLMLHQGALPEGQQLDSQLAQLRSEVETLRRTIHGDMAQRPAKQLGSHVIESLQNLSWQNQMQLTSLVPRTGSRIDAFQELIFDIELSGSYMDFYRWIRELNDQLGFVIISAFDMRPVRTQSDGTHIDIKLTIVAYKAES</sequence>
<organism evidence="2 3">
    <name type="scientific">Oceanisphaera psychrotolerans</name>
    <dbReference type="NCBI Taxonomy" id="1414654"/>
    <lineage>
        <taxon>Bacteria</taxon>
        <taxon>Pseudomonadati</taxon>
        <taxon>Pseudomonadota</taxon>
        <taxon>Gammaproteobacteria</taxon>
        <taxon>Aeromonadales</taxon>
        <taxon>Aeromonadaceae</taxon>
        <taxon>Oceanisphaera</taxon>
    </lineage>
</organism>
<dbReference type="AlphaFoldDB" id="A0A1J4QCN5"/>
<keyword evidence="1" id="KW-0812">Transmembrane</keyword>
<dbReference type="InterPro" id="IPR014717">
    <property type="entry name" value="Transl_elong_EF1B/ribsomal_bS6"/>
</dbReference>
<evidence type="ECO:0000256" key="1">
    <source>
        <dbReference type="SAM" id="Phobius"/>
    </source>
</evidence>